<evidence type="ECO:0000313" key="3">
    <source>
        <dbReference type="EMBL" id="MFC6892970.1"/>
    </source>
</evidence>
<name>A0ABD5UTY5_9EURY</name>
<evidence type="ECO:0008006" key="5">
    <source>
        <dbReference type="Google" id="ProtNLM"/>
    </source>
</evidence>
<organism evidence="3 4">
    <name type="scientific">Halopenitus salinus</name>
    <dbReference type="NCBI Taxonomy" id="1198295"/>
    <lineage>
        <taxon>Archaea</taxon>
        <taxon>Methanobacteriati</taxon>
        <taxon>Methanobacteriota</taxon>
        <taxon>Stenosarchaea group</taxon>
        <taxon>Halobacteria</taxon>
        <taxon>Halobacteriales</taxon>
        <taxon>Haloferacaceae</taxon>
        <taxon>Halopenitus</taxon>
    </lineage>
</organism>
<feature type="region of interest" description="Disordered" evidence="1">
    <location>
        <begin position="362"/>
        <end position="393"/>
    </location>
</feature>
<feature type="compositionally biased region" description="Pro residues" evidence="1">
    <location>
        <begin position="152"/>
        <end position="162"/>
    </location>
</feature>
<dbReference type="EMBL" id="JBHSXL010000009">
    <property type="protein sequence ID" value="MFC6892970.1"/>
    <property type="molecule type" value="Genomic_DNA"/>
</dbReference>
<proteinExistence type="predicted"/>
<feature type="compositionally biased region" description="Basic and acidic residues" evidence="1">
    <location>
        <begin position="381"/>
        <end position="393"/>
    </location>
</feature>
<feature type="transmembrane region" description="Helical" evidence="2">
    <location>
        <begin position="7"/>
        <end position="31"/>
    </location>
</feature>
<protein>
    <recommendedName>
        <fullName evidence="5">Type IV pilin</fullName>
    </recommendedName>
</protein>
<reference evidence="3 4" key="1">
    <citation type="journal article" date="2019" name="Int. J. Syst. Evol. Microbiol.">
        <title>The Global Catalogue of Microorganisms (GCM) 10K type strain sequencing project: providing services to taxonomists for standard genome sequencing and annotation.</title>
        <authorList>
            <consortium name="The Broad Institute Genomics Platform"/>
            <consortium name="The Broad Institute Genome Sequencing Center for Infectious Disease"/>
            <person name="Wu L."/>
            <person name="Ma J."/>
        </authorList>
    </citation>
    <scope>NUCLEOTIDE SEQUENCE [LARGE SCALE GENOMIC DNA]</scope>
    <source>
        <strain evidence="3 4">SKJ47</strain>
    </source>
</reference>
<sequence length="692" mass="72166">MRAQSETVGVVVLLGVVVVATTVGVTGLAMITPEDTDRTQTTLVDLDVSLDSVSVVHAGGESLPAAEVVVRIDHGGTTDVYRLDSDGTSIEGAFEPGDEWALEAVPYGSDVTVDAYVIHEPTNTILDRQRAVFGDGGDGGGGDDDGATSTPTPTPTPTPDPDPTLEIADVSGLEDGTEDDAYAATIEVEETAGRTAEDVTVELAIGGPDSHVATRDIGDLTGTTGSVTVSDIGELSVGEYEWTVTVESDTAETVTETGSFVVEEEGETPSLEIDAVRGFEDGDVFTDYRPEIDVAEGDGALAENVTVDLRILADDGEGPVVFERTNASVGDLIAATDTVAFEVGTLESGEYVYEVTVDADNAESASDDDSFEVAGPELSIEDDRGLDDGDTDDRYTPEIDVGAEEVRAENASVRLRLTRTDGTTAFDRTVPVGDLDPDEVATAAFDVGRLDRGEYEWTATVDADGAEAVSDAGDFEVEGPELAVDEVRGLDGADSVTPTTASVDVVEDEGILAENVSVRLVLVDSDGTVVYDGTNASVGDLSDESGTASFDVGTLQSGEYAYEITVDADRAAPITTTDDFEVEAIGHFEELTATTDETGNSGKVDAVTFEWRADDVEGVSFVVLDAGGDDIAEAEFEGSDAESGSVTFEEPNDRDLTLRAVVEGPDGGVTCTVEDVGGSETYSLADFSCTRN</sequence>
<keyword evidence="2" id="KW-1133">Transmembrane helix</keyword>
<keyword evidence="2" id="KW-0812">Transmembrane</keyword>
<evidence type="ECO:0000313" key="4">
    <source>
        <dbReference type="Proteomes" id="UP001596296"/>
    </source>
</evidence>
<feature type="region of interest" description="Disordered" evidence="1">
    <location>
        <begin position="129"/>
        <end position="164"/>
    </location>
</feature>
<gene>
    <name evidence="3" type="ORF">ACFQE9_10185</name>
</gene>
<evidence type="ECO:0000256" key="2">
    <source>
        <dbReference type="SAM" id="Phobius"/>
    </source>
</evidence>
<keyword evidence="4" id="KW-1185">Reference proteome</keyword>
<keyword evidence="2" id="KW-0472">Membrane</keyword>
<dbReference type="AlphaFoldDB" id="A0ABD5UTY5"/>
<evidence type="ECO:0000256" key="1">
    <source>
        <dbReference type="SAM" id="MobiDB-lite"/>
    </source>
</evidence>
<dbReference type="Proteomes" id="UP001596296">
    <property type="component" value="Unassembled WGS sequence"/>
</dbReference>
<comment type="caution">
    <text evidence="3">The sequence shown here is derived from an EMBL/GenBank/DDBJ whole genome shotgun (WGS) entry which is preliminary data.</text>
</comment>
<dbReference type="RefSeq" id="WP_379744067.1">
    <property type="nucleotide sequence ID" value="NZ_JBHSVN010000001.1"/>
</dbReference>
<accession>A0ABD5UTY5</accession>